<dbReference type="PROSITE" id="PS51671">
    <property type="entry name" value="ACT"/>
    <property type="match status" value="1"/>
</dbReference>
<dbReference type="InterPro" id="IPR045865">
    <property type="entry name" value="ACT-like_dom_sf"/>
</dbReference>
<dbReference type="PANTHER" id="PTHR21022">
    <property type="entry name" value="PREPHENATE DEHYDRATASE P PROTEIN"/>
    <property type="match status" value="1"/>
</dbReference>
<dbReference type="VEuPathDB" id="FungiDB:AAP_00487"/>
<dbReference type="GO" id="GO:0004664">
    <property type="term" value="F:prephenate dehydratase activity"/>
    <property type="evidence" value="ECO:0007669"/>
    <property type="project" value="UniProtKB-EC"/>
</dbReference>
<protein>
    <recommendedName>
        <fullName evidence="2">prephenate dehydratase</fullName>
        <ecNumber evidence="2">4.2.1.51</ecNumber>
    </recommendedName>
</protein>
<comment type="caution">
    <text evidence="9">The sequence shown here is derived from an EMBL/GenBank/DDBJ whole genome shotgun (WGS) entry which is preliminary data.</text>
</comment>
<dbReference type="Proteomes" id="UP000242877">
    <property type="component" value="Unassembled WGS sequence"/>
</dbReference>
<evidence type="ECO:0000256" key="1">
    <source>
        <dbReference type="ARBA" id="ARBA00004741"/>
    </source>
</evidence>
<dbReference type="Gene3D" id="3.30.70.260">
    <property type="match status" value="1"/>
</dbReference>
<feature type="domain" description="Prephenate dehydratase" evidence="7">
    <location>
        <begin position="8"/>
        <end position="202"/>
    </location>
</feature>
<evidence type="ECO:0000256" key="6">
    <source>
        <dbReference type="ARBA" id="ARBA00023239"/>
    </source>
</evidence>
<dbReference type="PROSITE" id="PS51171">
    <property type="entry name" value="PREPHENATE_DEHYDR_3"/>
    <property type="match status" value="1"/>
</dbReference>
<dbReference type="InterPro" id="IPR002912">
    <property type="entry name" value="ACT_dom"/>
</dbReference>
<dbReference type="PIRSF" id="PIRSF001500">
    <property type="entry name" value="Chor_mut_pdt_Ppr"/>
    <property type="match status" value="1"/>
</dbReference>
<dbReference type="GO" id="GO:0005737">
    <property type="term" value="C:cytoplasm"/>
    <property type="evidence" value="ECO:0007669"/>
    <property type="project" value="TreeGrafter"/>
</dbReference>
<keyword evidence="3" id="KW-0028">Amino-acid biosynthesis</keyword>
<sequence length="312" mass="34538">MTLMPKTRVAFLGPVASFSHQAAVATFGQTCDLQPRSSFADIFSELQSQDIHYAVIPFENSTNGSVVQILDLFADRQGKYNDLAVCSEYYLTVHQCLLMRKSSSGKSLEERYSSVQKLYTHPQAWGQCEKYLSKHFKGIERQDTSSTSKAAHIVADLPEAEADTAAAIASKFAADTNDNLEMVAENIEDVSGNTTRFLILKNVKAPTSSNPIAKNTPSPPAKRKTLISFEIDHNQPGALARALMLFKDYGMNLTSINSRPGLVRPWQYIFFVECVREPKAQPCDTAVAQVMQALQEVTENCRDLGSWANQLS</sequence>
<organism evidence="9 10">
    <name type="scientific">Ascosphaera apis ARSEF 7405</name>
    <dbReference type="NCBI Taxonomy" id="392613"/>
    <lineage>
        <taxon>Eukaryota</taxon>
        <taxon>Fungi</taxon>
        <taxon>Dikarya</taxon>
        <taxon>Ascomycota</taxon>
        <taxon>Pezizomycotina</taxon>
        <taxon>Eurotiomycetes</taxon>
        <taxon>Eurotiomycetidae</taxon>
        <taxon>Onygenales</taxon>
        <taxon>Ascosphaeraceae</taxon>
        <taxon>Ascosphaera</taxon>
    </lineage>
</organism>
<gene>
    <name evidence="9" type="ORF">AAP_00487</name>
</gene>
<keyword evidence="10" id="KW-1185">Reference proteome</keyword>
<feature type="domain" description="ACT" evidence="8">
    <location>
        <begin position="227"/>
        <end position="306"/>
    </location>
</feature>
<dbReference type="InterPro" id="IPR008242">
    <property type="entry name" value="Chor_mutase/pphenate_deHydtase"/>
</dbReference>
<evidence type="ECO:0000259" key="8">
    <source>
        <dbReference type="PROSITE" id="PS51671"/>
    </source>
</evidence>
<proteinExistence type="predicted"/>
<dbReference type="Pfam" id="PF00800">
    <property type="entry name" value="PDT"/>
    <property type="match status" value="1"/>
</dbReference>
<keyword evidence="4" id="KW-0057">Aromatic amino acid biosynthesis</keyword>
<evidence type="ECO:0000259" key="7">
    <source>
        <dbReference type="PROSITE" id="PS51171"/>
    </source>
</evidence>
<dbReference type="SUPFAM" id="SSF55021">
    <property type="entry name" value="ACT-like"/>
    <property type="match status" value="1"/>
</dbReference>
<dbReference type="CDD" id="cd13532">
    <property type="entry name" value="PBP2_PDT_like"/>
    <property type="match status" value="1"/>
</dbReference>
<reference evidence="9 10" key="1">
    <citation type="journal article" date="2016" name="Genome Biol. Evol.">
        <title>Divergent and convergent evolution of fungal pathogenicity.</title>
        <authorList>
            <person name="Shang Y."/>
            <person name="Xiao G."/>
            <person name="Zheng P."/>
            <person name="Cen K."/>
            <person name="Zhan S."/>
            <person name="Wang C."/>
        </authorList>
    </citation>
    <scope>NUCLEOTIDE SEQUENCE [LARGE SCALE GENOMIC DNA]</scope>
    <source>
        <strain evidence="9 10">ARSEF 7405</strain>
    </source>
</reference>
<dbReference type="EC" id="4.2.1.51" evidence="2"/>
<evidence type="ECO:0000256" key="2">
    <source>
        <dbReference type="ARBA" id="ARBA00013147"/>
    </source>
</evidence>
<evidence type="ECO:0000256" key="5">
    <source>
        <dbReference type="ARBA" id="ARBA00023222"/>
    </source>
</evidence>
<keyword evidence="5" id="KW-0584">Phenylalanine biosynthesis</keyword>
<keyword evidence="6" id="KW-0456">Lyase</keyword>
<evidence type="ECO:0000313" key="9">
    <source>
        <dbReference type="EMBL" id="KZZ98226.1"/>
    </source>
</evidence>
<dbReference type="GO" id="GO:0009094">
    <property type="term" value="P:L-phenylalanine biosynthetic process"/>
    <property type="evidence" value="ECO:0007669"/>
    <property type="project" value="UniProtKB-UniPathway"/>
</dbReference>
<dbReference type="SUPFAM" id="SSF53850">
    <property type="entry name" value="Periplasmic binding protein-like II"/>
    <property type="match status" value="1"/>
</dbReference>
<dbReference type="InterPro" id="IPR001086">
    <property type="entry name" value="Preph_deHydtase"/>
</dbReference>
<dbReference type="AlphaFoldDB" id="A0A168DXM5"/>
<evidence type="ECO:0000256" key="4">
    <source>
        <dbReference type="ARBA" id="ARBA00023141"/>
    </source>
</evidence>
<evidence type="ECO:0000256" key="3">
    <source>
        <dbReference type="ARBA" id="ARBA00022605"/>
    </source>
</evidence>
<accession>A0A168DXM5</accession>
<dbReference type="UniPathway" id="UPA00121">
    <property type="reaction ID" value="UER00345"/>
</dbReference>
<name>A0A168DXM5_9EURO</name>
<dbReference type="CDD" id="cd04905">
    <property type="entry name" value="ACT_CM-PDT"/>
    <property type="match status" value="1"/>
</dbReference>
<dbReference type="PANTHER" id="PTHR21022:SF19">
    <property type="entry name" value="PREPHENATE DEHYDRATASE-RELATED"/>
    <property type="match status" value="1"/>
</dbReference>
<dbReference type="Gene3D" id="3.40.190.10">
    <property type="entry name" value="Periplasmic binding protein-like II"/>
    <property type="match status" value="2"/>
</dbReference>
<evidence type="ECO:0000313" key="10">
    <source>
        <dbReference type="Proteomes" id="UP000242877"/>
    </source>
</evidence>
<dbReference type="EMBL" id="AZGZ01000001">
    <property type="protein sequence ID" value="KZZ98226.1"/>
    <property type="molecule type" value="Genomic_DNA"/>
</dbReference>
<dbReference type="OrthoDB" id="983542at2759"/>
<comment type="pathway">
    <text evidence="1">Amino-acid biosynthesis; L-phenylalanine biosynthesis; phenylpyruvate from prephenate: step 1/1.</text>
</comment>